<reference evidence="10" key="1">
    <citation type="submission" date="2021-08" db="EMBL/GenBank/DDBJ databases">
        <title>Global Aspergillus fumigatus from environmental and clinical sources.</title>
        <authorList>
            <person name="Barber A."/>
            <person name="Sae-Ong T."/>
        </authorList>
    </citation>
    <scope>NUCLEOTIDE SEQUENCE</scope>
    <source>
        <strain evidence="10">NRZ-2016-071</strain>
    </source>
</reference>
<dbReference type="GO" id="GO:0005737">
    <property type="term" value="C:cytoplasm"/>
    <property type="evidence" value="ECO:0007669"/>
    <property type="project" value="EnsemblFungi"/>
</dbReference>
<keyword evidence="1" id="KW-0808">Transferase</keyword>
<keyword evidence="8" id="KW-0547">Nucleotide-binding</keyword>
<dbReference type="InterPro" id="IPR023313">
    <property type="entry name" value="UBQ-conjugating_AS"/>
</dbReference>
<dbReference type="InterPro" id="IPR016135">
    <property type="entry name" value="UBQ-conjugating_enzyme/RWD"/>
</dbReference>
<comment type="caution">
    <text evidence="10">The sequence shown here is derived from an EMBL/GenBank/DDBJ whole genome shotgun (WGS) entry which is preliminary data.</text>
</comment>
<dbReference type="GO" id="GO:0019005">
    <property type="term" value="C:SCF ubiquitin ligase complex"/>
    <property type="evidence" value="ECO:0007669"/>
    <property type="project" value="EnsemblFungi"/>
</dbReference>
<evidence type="ECO:0000256" key="4">
    <source>
        <dbReference type="ARBA" id="ARBA00041569"/>
    </source>
</evidence>
<evidence type="ECO:0000256" key="1">
    <source>
        <dbReference type="ARBA" id="ARBA00022679"/>
    </source>
</evidence>
<dbReference type="GO" id="GO:0031146">
    <property type="term" value="P:SCF-dependent proteasomal ubiquitin-dependent protein catabolic process"/>
    <property type="evidence" value="ECO:0007669"/>
    <property type="project" value="EnsemblFungi"/>
</dbReference>
<evidence type="ECO:0000256" key="7">
    <source>
        <dbReference type="PROSITE-ProRule" id="PRU10133"/>
    </source>
</evidence>
<dbReference type="Gene3D" id="3.10.110.10">
    <property type="entry name" value="Ubiquitin Conjugating Enzyme"/>
    <property type="match status" value="1"/>
</dbReference>
<feature type="region of interest" description="Disordered" evidence="9">
    <location>
        <begin position="179"/>
        <end position="242"/>
    </location>
</feature>
<dbReference type="SUPFAM" id="SSF54495">
    <property type="entry name" value="UBC-like"/>
    <property type="match status" value="1"/>
</dbReference>
<dbReference type="EMBL" id="JAIBSC010000026">
    <property type="protein sequence ID" value="KAH1907606.1"/>
    <property type="molecule type" value="Genomic_DNA"/>
</dbReference>
<dbReference type="GO" id="GO:0000086">
    <property type="term" value="P:G2/M transition of mitotic cell cycle"/>
    <property type="evidence" value="ECO:0007669"/>
    <property type="project" value="EnsemblFungi"/>
</dbReference>
<evidence type="ECO:0000256" key="5">
    <source>
        <dbReference type="ARBA" id="ARBA00042179"/>
    </source>
</evidence>
<gene>
    <name evidence="10" type="ORF">KXV57_004096</name>
</gene>
<feature type="compositionally biased region" description="Basic and acidic residues" evidence="9">
    <location>
        <begin position="191"/>
        <end position="202"/>
    </location>
</feature>
<organism evidence="10 11">
    <name type="scientific">Aspergillus fumigatus</name>
    <name type="common">Neosartorya fumigata</name>
    <dbReference type="NCBI Taxonomy" id="746128"/>
    <lineage>
        <taxon>Eukaryota</taxon>
        <taxon>Fungi</taxon>
        <taxon>Dikarya</taxon>
        <taxon>Ascomycota</taxon>
        <taxon>Pezizomycotina</taxon>
        <taxon>Eurotiomycetes</taxon>
        <taxon>Eurotiomycetidae</taxon>
        <taxon>Eurotiales</taxon>
        <taxon>Aspergillaceae</taxon>
        <taxon>Aspergillus</taxon>
        <taxon>Aspergillus subgen. Fumigati</taxon>
    </lineage>
</organism>
<dbReference type="PROSITE" id="PS50127">
    <property type="entry name" value="UBC_2"/>
    <property type="match status" value="1"/>
</dbReference>
<accession>A0A229XW06</accession>
<dbReference type="GO" id="GO:0051865">
    <property type="term" value="P:protein autoubiquitination"/>
    <property type="evidence" value="ECO:0007669"/>
    <property type="project" value="EnsemblFungi"/>
</dbReference>
<keyword evidence="8" id="KW-0067">ATP-binding</keyword>
<dbReference type="GO" id="GO:0061630">
    <property type="term" value="F:ubiquitin protein ligase activity"/>
    <property type="evidence" value="ECO:0007669"/>
    <property type="project" value="EnsemblFungi"/>
</dbReference>
<dbReference type="FunFam" id="3.10.110.10:FF:000063">
    <property type="entry name" value="CDC34p Ubiquitin-conjugating enzyme (E2)"/>
    <property type="match status" value="1"/>
</dbReference>
<dbReference type="InterPro" id="IPR000608">
    <property type="entry name" value="UBC"/>
</dbReference>
<feature type="compositionally biased region" description="Acidic residues" evidence="9">
    <location>
        <begin position="203"/>
        <end position="213"/>
    </location>
</feature>
<dbReference type="Proteomes" id="UP000813423">
    <property type="component" value="Unassembled WGS sequence"/>
</dbReference>
<proteinExistence type="inferred from homology"/>
<dbReference type="InterPro" id="IPR050113">
    <property type="entry name" value="Ub_conjugating_enzyme"/>
</dbReference>
<evidence type="ECO:0000256" key="8">
    <source>
        <dbReference type="RuleBase" id="RU362109"/>
    </source>
</evidence>
<evidence type="ECO:0000313" key="11">
    <source>
        <dbReference type="Proteomes" id="UP000813423"/>
    </source>
</evidence>
<dbReference type="GO" id="GO:0010828">
    <property type="term" value="P:positive regulation of D-glucose transmembrane transport"/>
    <property type="evidence" value="ECO:0007669"/>
    <property type="project" value="EnsemblFungi"/>
</dbReference>
<evidence type="ECO:0000256" key="3">
    <source>
        <dbReference type="ARBA" id="ARBA00039884"/>
    </source>
</evidence>
<keyword evidence="2 8" id="KW-0833">Ubl conjugation pathway</keyword>
<name>A0A229XW06_ASPFM</name>
<dbReference type="GO" id="GO:0005634">
    <property type="term" value="C:nucleus"/>
    <property type="evidence" value="ECO:0007669"/>
    <property type="project" value="EnsemblFungi"/>
</dbReference>
<dbReference type="AlphaFoldDB" id="A0A229XW06"/>
<evidence type="ECO:0000256" key="2">
    <source>
        <dbReference type="ARBA" id="ARBA00022786"/>
    </source>
</evidence>
<dbReference type="GO" id="GO:0030466">
    <property type="term" value="P:silent mating-type cassette heterochromatin formation"/>
    <property type="evidence" value="ECO:0007669"/>
    <property type="project" value="EnsemblFungi"/>
</dbReference>
<evidence type="ECO:0000256" key="9">
    <source>
        <dbReference type="SAM" id="MobiDB-lite"/>
    </source>
</evidence>
<evidence type="ECO:0000256" key="6">
    <source>
        <dbReference type="ARBA" id="ARBA00042190"/>
    </source>
</evidence>
<dbReference type="CDD" id="cd23811">
    <property type="entry name" value="UBCc_ScCDC34-like"/>
    <property type="match status" value="1"/>
</dbReference>
<comment type="similarity">
    <text evidence="8">Belongs to the ubiquitin-conjugating enzyme family.</text>
</comment>
<sequence length="242" mass="27465">MAERILMNEYKALAKEDWVNIEASEASEATNLEDYLIYSRPLNDEDIFNWNVGLIVLNPDSLYYGGYFKASMKFSKNYPYSPPEFRFLRPLYHPNIYPDGKLCISILHAPGEDEMSGELASERWSPAQRVESVLISILSLLDDAEVSSPANVDAGVMLRKDFESYKALVRKDVEQSKMDIPEGFVMPTHESSMKRPTEKPDDADFWADSEVDSDVFGGSDSDEDLDLDDQDTGSDDEEDDRE</sequence>
<feature type="active site" description="Glycyl thioester intermediate" evidence="7">
    <location>
        <position position="103"/>
    </location>
</feature>
<dbReference type="PANTHER" id="PTHR24067">
    <property type="entry name" value="UBIQUITIN-CONJUGATING ENZYME E2"/>
    <property type="match status" value="1"/>
</dbReference>
<dbReference type="PROSITE" id="PS00183">
    <property type="entry name" value="UBC_1"/>
    <property type="match status" value="1"/>
</dbReference>
<protein>
    <recommendedName>
        <fullName evidence="3">Ubiquitin-conjugating enzyme E2 2</fullName>
    </recommendedName>
    <alternativeName>
        <fullName evidence="5">E2 ubiquitin-conjugating enzyme 2</fullName>
    </alternativeName>
    <alternativeName>
        <fullName evidence="6">Ubiquitin carrier protein UBC2</fullName>
    </alternativeName>
    <alternativeName>
        <fullName evidence="4">Ubiquitin-protein ligase UBC2</fullName>
    </alternativeName>
</protein>
<feature type="compositionally biased region" description="Acidic residues" evidence="9">
    <location>
        <begin position="220"/>
        <end position="242"/>
    </location>
</feature>
<dbReference type="GO" id="GO:0005524">
    <property type="term" value="F:ATP binding"/>
    <property type="evidence" value="ECO:0007669"/>
    <property type="project" value="UniProtKB-UniRule"/>
</dbReference>
<evidence type="ECO:0000313" key="10">
    <source>
        <dbReference type="EMBL" id="KAH1907606.1"/>
    </source>
</evidence>
<dbReference type="Pfam" id="PF00179">
    <property type="entry name" value="UQ_con"/>
    <property type="match status" value="1"/>
</dbReference>
<dbReference type="SMART" id="SM00212">
    <property type="entry name" value="UBCc"/>
    <property type="match status" value="1"/>
</dbReference>
<dbReference type="GO" id="GO:0000082">
    <property type="term" value="P:G1/S transition of mitotic cell cycle"/>
    <property type="evidence" value="ECO:0007669"/>
    <property type="project" value="EnsemblFungi"/>
</dbReference>
<dbReference type="GO" id="GO:0000209">
    <property type="term" value="P:protein polyubiquitination"/>
    <property type="evidence" value="ECO:0007669"/>
    <property type="project" value="EnsemblFungi"/>
</dbReference>